<keyword evidence="4" id="KW-1185">Reference proteome</keyword>
<dbReference type="CDD" id="cd07344">
    <property type="entry name" value="M48_yhfN_like"/>
    <property type="match status" value="1"/>
</dbReference>
<dbReference type="EMBL" id="FXUV02000040">
    <property type="protein sequence ID" value="SNB76996.1"/>
    <property type="molecule type" value="Genomic_DNA"/>
</dbReference>
<evidence type="ECO:0000313" key="2">
    <source>
        <dbReference type="EMBL" id="SMQ12854.1"/>
    </source>
</evidence>
<feature type="domain" description="YgjP-like metallopeptidase" evidence="1">
    <location>
        <begin position="23"/>
        <end position="221"/>
    </location>
</feature>
<dbReference type="InterPro" id="IPR002725">
    <property type="entry name" value="YgjP-like_metallopeptidase"/>
</dbReference>
<dbReference type="Proteomes" id="UP000215450">
    <property type="component" value="Unassembled WGS sequence"/>
</dbReference>
<dbReference type="EMBL" id="FXUV01000034">
    <property type="protein sequence ID" value="SMQ12854.1"/>
    <property type="molecule type" value="Genomic_DNA"/>
</dbReference>
<evidence type="ECO:0000313" key="3">
    <source>
        <dbReference type="EMBL" id="SNB76996.1"/>
    </source>
</evidence>
<evidence type="ECO:0000313" key="4">
    <source>
        <dbReference type="Proteomes" id="UP000215450"/>
    </source>
</evidence>
<proteinExistence type="predicted"/>
<dbReference type="Pfam" id="PF01863">
    <property type="entry name" value="YgjP-like"/>
    <property type="match status" value="1"/>
</dbReference>
<dbReference type="STRING" id="1522312.GCA_900177895_01736"/>
<name>A0A238HHB9_9NEIS</name>
<dbReference type="InterPro" id="IPR053136">
    <property type="entry name" value="UTP_pyrophosphatase-like"/>
</dbReference>
<dbReference type="RefSeq" id="WP_095062948.1">
    <property type="nucleotide sequence ID" value="NZ_FXUV02000040.1"/>
</dbReference>
<protein>
    <recommendedName>
        <fullName evidence="1">YgjP-like metallopeptidase domain-containing protein</fullName>
    </recommendedName>
</protein>
<reference evidence="2" key="1">
    <citation type="submission" date="2017-05" db="EMBL/GenBank/DDBJ databases">
        <authorList>
            <person name="Song R."/>
            <person name="Chenine A.L."/>
            <person name="Ruprecht R.M."/>
        </authorList>
    </citation>
    <scope>NUCLEOTIDE SEQUENCE</scope>
    <source>
        <strain evidence="2">Kingella_eburonensis</strain>
    </source>
</reference>
<reference evidence="3 4" key="2">
    <citation type="submission" date="2017-06" db="EMBL/GenBank/DDBJ databases">
        <authorList>
            <person name="Kim H.J."/>
            <person name="Triplett B.A."/>
        </authorList>
    </citation>
    <scope>NUCLEOTIDE SEQUENCE [LARGE SCALE GENOMIC DNA]</scope>
    <source>
        <strain evidence="3">Kingella_eburonensis</strain>
    </source>
</reference>
<dbReference type="PANTHER" id="PTHR30399:SF1">
    <property type="entry name" value="UTP PYROPHOSPHATASE"/>
    <property type="match status" value="1"/>
</dbReference>
<dbReference type="OrthoDB" id="9811177at2"/>
<accession>A0A238HHB9</accession>
<sequence>MSTMIYTVSGCAITLHIKRNTKKNIIVRPNDNRSLKIGIPNWFTQKDLLAWLDKNEAVLQRLLAKRAPEPAMSQPENVGFMGKTYVLVSVPVSQIERDEANLVFRLPESLSQTQQFDLLREYFFQAAEKHLLAKLEYWIGQTKLKPVAIGLTNAKTFWGVCRPRTGIRINWRLIAAPEFVQDCVCVHELCHLKHTNHSAAFWALLRQEFPQMDSAEAWLKEQGKTLFVLG</sequence>
<organism evidence="2">
    <name type="scientific">Kingella negevensis</name>
    <dbReference type="NCBI Taxonomy" id="1522312"/>
    <lineage>
        <taxon>Bacteria</taxon>
        <taxon>Pseudomonadati</taxon>
        <taxon>Pseudomonadota</taxon>
        <taxon>Betaproteobacteria</taxon>
        <taxon>Neisseriales</taxon>
        <taxon>Neisseriaceae</taxon>
        <taxon>Kingella</taxon>
    </lineage>
</organism>
<dbReference type="Gene3D" id="3.30.2010.10">
    <property type="entry name" value="Metalloproteases ('zincins'), catalytic domain"/>
    <property type="match status" value="1"/>
</dbReference>
<gene>
    <name evidence="2" type="ORF">KEBURONENSIS_01671</name>
    <name evidence="3" type="ORF">KEBURONENSIS_01706</name>
</gene>
<dbReference type="PANTHER" id="PTHR30399">
    <property type="entry name" value="UNCHARACTERIZED PROTEIN YGJP"/>
    <property type="match status" value="1"/>
</dbReference>
<dbReference type="AlphaFoldDB" id="A0A238HHB9"/>
<evidence type="ECO:0000259" key="1">
    <source>
        <dbReference type="Pfam" id="PF01863"/>
    </source>
</evidence>